<keyword evidence="2" id="KW-0963">Cytoplasm</keyword>
<keyword evidence="4" id="KW-0505">Motor protein</keyword>
<evidence type="ECO:0000256" key="6">
    <source>
        <dbReference type="SAM" id="MobiDB-lite"/>
    </source>
</evidence>
<dbReference type="AlphaFoldDB" id="A0A9J7M304"/>
<accession>A0A9J7M304</accession>
<name>A0A9J7M304_BRAFL</name>
<proteinExistence type="predicted"/>
<reference evidence="8" key="2">
    <citation type="submission" date="2025-08" db="UniProtKB">
        <authorList>
            <consortium name="RefSeq"/>
        </authorList>
    </citation>
    <scope>IDENTIFICATION</scope>
    <source>
        <strain evidence="8">S238N-H82</strain>
        <tissue evidence="8">Testes</tissue>
    </source>
</reference>
<evidence type="ECO:0000256" key="5">
    <source>
        <dbReference type="SAM" id="Coils"/>
    </source>
</evidence>
<evidence type="ECO:0000256" key="3">
    <source>
        <dbReference type="ARBA" id="ARBA00023123"/>
    </source>
</evidence>
<dbReference type="RefSeq" id="XP_035692185.1">
    <property type="nucleotide sequence ID" value="XM_035836292.1"/>
</dbReference>
<reference evidence="7" key="1">
    <citation type="journal article" date="2020" name="Nat. Ecol. Evol.">
        <title>Deeply conserved synteny resolves early events in vertebrate evolution.</title>
        <authorList>
            <person name="Simakov O."/>
            <person name="Marletaz F."/>
            <person name="Yue J.X."/>
            <person name="O'Connell B."/>
            <person name="Jenkins J."/>
            <person name="Brandt A."/>
            <person name="Calef R."/>
            <person name="Tung C.H."/>
            <person name="Huang T.K."/>
            <person name="Schmutz J."/>
            <person name="Satoh N."/>
            <person name="Yu J.K."/>
            <person name="Putnam N.H."/>
            <person name="Green R.E."/>
            <person name="Rokhsar D.S."/>
        </authorList>
    </citation>
    <scope>NUCLEOTIDE SEQUENCE [LARGE SCALE GENOMIC DNA]</scope>
    <source>
        <strain evidence="7">S238N-H82</strain>
    </source>
</reference>
<feature type="region of interest" description="Disordered" evidence="6">
    <location>
        <begin position="604"/>
        <end position="626"/>
    </location>
</feature>
<dbReference type="PANTHER" id="PTHR46349:SF6">
    <property type="entry name" value="MYOSIN-6-LIKE"/>
    <property type="match status" value="1"/>
</dbReference>
<gene>
    <name evidence="8" type="primary">LOC118426740</name>
</gene>
<dbReference type="GeneID" id="118426740"/>
<organism evidence="7 8">
    <name type="scientific">Branchiostoma floridae</name>
    <name type="common">Florida lancelet</name>
    <name type="synonym">Amphioxus</name>
    <dbReference type="NCBI Taxonomy" id="7739"/>
    <lineage>
        <taxon>Eukaryota</taxon>
        <taxon>Metazoa</taxon>
        <taxon>Chordata</taxon>
        <taxon>Cephalochordata</taxon>
        <taxon>Leptocardii</taxon>
        <taxon>Amphioxiformes</taxon>
        <taxon>Branchiostomatidae</taxon>
        <taxon>Branchiostoma</taxon>
    </lineage>
</organism>
<evidence type="ECO:0000313" key="8">
    <source>
        <dbReference type="RefSeq" id="XP_035692185.1"/>
    </source>
</evidence>
<protein>
    <submittedName>
        <fullName evidence="8">Myosin-6-like</fullName>
    </submittedName>
</protein>
<comment type="subcellular location">
    <subcellularLocation>
        <location evidence="1">Cytoplasm</location>
    </subcellularLocation>
</comment>
<dbReference type="OMA" id="GCEQLAR"/>
<feature type="coiled-coil region" evidence="5">
    <location>
        <begin position="127"/>
        <end position="521"/>
    </location>
</feature>
<evidence type="ECO:0000313" key="7">
    <source>
        <dbReference type="Proteomes" id="UP000001554"/>
    </source>
</evidence>
<dbReference type="PANTHER" id="PTHR46349">
    <property type="entry name" value="CINGULIN-LIKE PROTEIN 1-RELATED"/>
    <property type="match status" value="1"/>
</dbReference>
<keyword evidence="5" id="KW-0175">Coiled coil</keyword>
<evidence type="ECO:0000256" key="2">
    <source>
        <dbReference type="ARBA" id="ARBA00022490"/>
    </source>
</evidence>
<evidence type="ECO:0000256" key="1">
    <source>
        <dbReference type="ARBA" id="ARBA00004496"/>
    </source>
</evidence>
<evidence type="ECO:0000256" key="4">
    <source>
        <dbReference type="ARBA" id="ARBA00023175"/>
    </source>
</evidence>
<dbReference type="Proteomes" id="UP000001554">
    <property type="component" value="Chromosome 11"/>
</dbReference>
<keyword evidence="3" id="KW-0518">Myosin</keyword>
<dbReference type="OrthoDB" id="2018427at2759"/>
<dbReference type="KEGG" id="bfo:118426740"/>
<keyword evidence="7" id="KW-1185">Reference proteome</keyword>
<sequence length="626" mass="73895">MALLRKFRESTKDKTTKVCLNTDEFMTVANMRQEFLGMRSTNSHLKDCVRVLHENSAKMRQEANQQQLIISSLKSLHEEIVKKKDEEAREMEIKATACSVVQKVMTQALTKLVAEKDDQAAVKDSMLSQTKEELALSNNETAKLREEVRDLKAELDAEQRRHQDTLKNLRKNELRLKEMTFQSDEDRKKQERLQELVEKMQQKINTYKTQSDEVRDLEAELDAEQRRHQDTLKNLRKNELRLKEMTFQSDEDRKKQERLQELVEEVQMKIKTHKRQSEASAASIADDLRQEQDKNAHLEKVKKSLEDNIRDFQRRLDEVETGALKAGKHHLQKLETKVRNLEAELDAKQRRHQETLKNLRKNELRLKEMTFQSDEDHKKQERLQELVEKLQLKIKSHKTQSEASAASIADDLRQEHDKNAHLEKNLEETIRDFQRRLDEVETGALKAGKHHLQKLETRVRDLKAGLDAEQRRHQETLKNLRKNELRLKEMTFQSDEDRKKQERLQELVEKLQLKIKSHKTQSEASIDLTKAVYEMTRMSQDKQIKELQSALSCTMMEREIFKVLATARRKKEEEEEKHMSNGHMEEMAMRHHQEQARYLGQAWQEATSGTCSMHDPDDRNHHQHPG</sequence>